<dbReference type="PANTHER" id="PTHR11804">
    <property type="entry name" value="PROTEASE M3 THIMET OLIGOPEPTIDASE-RELATED"/>
    <property type="match status" value="1"/>
</dbReference>
<dbReference type="PANTHER" id="PTHR11804:SF48">
    <property type="entry name" value="PUTATIVE-RELATED"/>
    <property type="match status" value="1"/>
</dbReference>
<dbReference type="GO" id="GO:0004222">
    <property type="term" value="F:metalloendopeptidase activity"/>
    <property type="evidence" value="ECO:0007669"/>
    <property type="project" value="InterPro"/>
</dbReference>
<evidence type="ECO:0000259" key="7">
    <source>
        <dbReference type="Pfam" id="PF01432"/>
    </source>
</evidence>
<dbReference type="KEGG" id="pbf:CFX0092_A3562"/>
<dbReference type="RefSeq" id="WP_095044652.1">
    <property type="nucleotide sequence ID" value="NZ_LN890655.1"/>
</dbReference>
<dbReference type="OrthoDB" id="9762795at2"/>
<comment type="cofactor">
    <cofactor evidence="6">
        <name>Zn(2+)</name>
        <dbReference type="ChEBI" id="CHEBI:29105"/>
    </cofactor>
    <text evidence="6">Binds 1 zinc ion.</text>
</comment>
<dbReference type="InterPro" id="IPR045090">
    <property type="entry name" value="Pept_M3A_M3B"/>
</dbReference>
<dbReference type="InterPro" id="IPR001567">
    <property type="entry name" value="Pept_M3A_M3B_dom"/>
</dbReference>
<evidence type="ECO:0000256" key="1">
    <source>
        <dbReference type="ARBA" id="ARBA00022670"/>
    </source>
</evidence>
<evidence type="ECO:0000256" key="5">
    <source>
        <dbReference type="ARBA" id="ARBA00023049"/>
    </source>
</evidence>
<dbReference type="AlphaFoldDB" id="A0A160T8X8"/>
<keyword evidence="5 6" id="KW-0482">Metalloprotease</keyword>
<dbReference type="CDD" id="cd09606">
    <property type="entry name" value="M3B_PepF"/>
    <property type="match status" value="1"/>
</dbReference>
<dbReference type="GO" id="GO:0046872">
    <property type="term" value="F:metal ion binding"/>
    <property type="evidence" value="ECO:0007669"/>
    <property type="project" value="UniProtKB-UniRule"/>
</dbReference>
<dbReference type="SUPFAM" id="SSF55486">
    <property type="entry name" value="Metalloproteases ('zincins'), catalytic domain"/>
    <property type="match status" value="1"/>
</dbReference>
<gene>
    <name evidence="8" type="ORF">CFX0092_A3562</name>
</gene>
<evidence type="ECO:0000256" key="6">
    <source>
        <dbReference type="RuleBase" id="RU003435"/>
    </source>
</evidence>
<keyword evidence="3 6" id="KW-0378">Hydrolase</keyword>
<evidence type="ECO:0000256" key="4">
    <source>
        <dbReference type="ARBA" id="ARBA00022833"/>
    </source>
</evidence>
<dbReference type="EC" id="3.4.24.-" evidence="8"/>
<dbReference type="GO" id="GO:0006508">
    <property type="term" value="P:proteolysis"/>
    <property type="evidence" value="ECO:0007669"/>
    <property type="project" value="UniProtKB-KW"/>
</dbReference>
<evidence type="ECO:0000256" key="3">
    <source>
        <dbReference type="ARBA" id="ARBA00022801"/>
    </source>
</evidence>
<keyword evidence="9" id="KW-1185">Reference proteome</keyword>
<reference evidence="8" key="1">
    <citation type="submission" date="2016-01" db="EMBL/GenBank/DDBJ databases">
        <authorList>
            <person name="Mcilroy J.S."/>
            <person name="Karst M S."/>
            <person name="Albertsen M."/>
        </authorList>
    </citation>
    <scope>NUCLEOTIDE SEQUENCE</scope>
    <source>
        <strain evidence="8">Cfx-K</strain>
    </source>
</reference>
<evidence type="ECO:0000256" key="2">
    <source>
        <dbReference type="ARBA" id="ARBA00022723"/>
    </source>
</evidence>
<protein>
    <submittedName>
        <fullName evidence="8">M3 family peptidase</fullName>
        <ecNumber evidence="8">3.4.24.-</ecNumber>
    </submittedName>
</protein>
<feature type="domain" description="Peptidase M3A/M3B catalytic" evidence="7">
    <location>
        <begin position="168"/>
        <end position="557"/>
    </location>
</feature>
<dbReference type="GO" id="GO:0006518">
    <property type="term" value="P:peptide metabolic process"/>
    <property type="evidence" value="ECO:0007669"/>
    <property type="project" value="TreeGrafter"/>
</dbReference>
<sequence length="572" mass="65505">MSLSPIPDTPFPIDPTQWESFAGHFERLLHVPLDEANVRDWLREWSDLNRLVDEAGAIVYIESTLDTADPAREQAFLNYVENVDPNYRRAEQALKERLLAFAADDDAFGPEMRMALRKMRNQADLFREANVPLFTELAKLGNEYDKLTGAMKADWDGEEKNLSQLDSLLQNRNRATRERAWKTIMGLWQDKRAELNTVYRQMLELRRQIAENAGLPDFRAYTFRAYNRFDYTPDDSLLFHDAIEAVVVPAARRVYEKKRAQLGLDALRPWDAEVDAAGQPLQPYQGQDALIQGSLNMFEHVDGTLARQFATMAEEGLLDLDTRAGKALGGYCSSLNWRQRPYIFMNGDGTHDDLQTMLHEAGHAFHAFESYALPYVWQLDVPMEFCEVASMSMELLAAPYLTRRFDGFYTEAEAARARIEHLSKILTFLPYMAVVDGFQHWVYTHPEAALDAAACDKAWGDLWDRFMRGIDWTGFEAERVSGWHRKLHIFHVPFYYIEYGMAQVGALQVWRNALRDQAEAVATYRQALQLGGTRPLPELFSAAGAAFRFDEALLTELVDLIETTLAQLERAN</sequence>
<accession>A0A160T8X8</accession>
<keyword evidence="4 6" id="KW-0862">Zinc</keyword>
<name>A0A160T8X8_9CHLR</name>
<keyword evidence="1 6" id="KW-0645">Protease</keyword>
<dbReference type="Proteomes" id="UP000215027">
    <property type="component" value="Chromosome I"/>
</dbReference>
<proteinExistence type="inferred from homology"/>
<evidence type="ECO:0000313" key="9">
    <source>
        <dbReference type="Proteomes" id="UP000215027"/>
    </source>
</evidence>
<dbReference type="InterPro" id="IPR011976">
    <property type="entry name" value="Pept_M3B_oligopep-rel"/>
</dbReference>
<dbReference type="EMBL" id="LN890655">
    <property type="protein sequence ID" value="CUS05440.2"/>
    <property type="molecule type" value="Genomic_DNA"/>
</dbReference>
<evidence type="ECO:0000313" key="8">
    <source>
        <dbReference type="EMBL" id="CUS05440.2"/>
    </source>
</evidence>
<comment type="similarity">
    <text evidence="6">Belongs to the peptidase M3 family.</text>
</comment>
<dbReference type="Gene3D" id="1.10.1370.30">
    <property type="match status" value="1"/>
</dbReference>
<dbReference type="NCBIfam" id="TIGR02289">
    <property type="entry name" value="M3_not_pepF"/>
    <property type="match status" value="1"/>
</dbReference>
<organism evidence="8 9">
    <name type="scientific">Candidatus Promineifilum breve</name>
    <dbReference type="NCBI Taxonomy" id="1806508"/>
    <lineage>
        <taxon>Bacteria</taxon>
        <taxon>Bacillati</taxon>
        <taxon>Chloroflexota</taxon>
        <taxon>Ardenticatenia</taxon>
        <taxon>Candidatus Promineifilales</taxon>
        <taxon>Candidatus Promineifilaceae</taxon>
        <taxon>Candidatus Promineifilum</taxon>
    </lineage>
</organism>
<dbReference type="Pfam" id="PF01432">
    <property type="entry name" value="Peptidase_M3"/>
    <property type="match status" value="1"/>
</dbReference>
<keyword evidence="2 6" id="KW-0479">Metal-binding</keyword>